<organism evidence="1">
    <name type="scientific">marine sediment metagenome</name>
    <dbReference type="NCBI Taxonomy" id="412755"/>
    <lineage>
        <taxon>unclassified sequences</taxon>
        <taxon>metagenomes</taxon>
        <taxon>ecological metagenomes</taxon>
    </lineage>
</organism>
<accession>A0A0F9BKR5</accession>
<sequence>MYREDIGRGILRIDSDLNKQLNLSINDVIKITNQKKNRTTAALLKLHRIERHAYINKDRNTVKKYWDKKKGAGWGDKAVIE</sequence>
<protein>
    <submittedName>
        <fullName evidence="1">Uncharacterized protein</fullName>
    </submittedName>
</protein>
<comment type="caution">
    <text evidence="1">The sequence shown here is derived from an EMBL/GenBank/DDBJ whole genome shotgun (WGS) entry which is preliminary data.</text>
</comment>
<evidence type="ECO:0000313" key="1">
    <source>
        <dbReference type="EMBL" id="KKL22430.1"/>
    </source>
</evidence>
<proteinExistence type="predicted"/>
<gene>
    <name evidence="1" type="ORF">LCGC14_2435540</name>
</gene>
<reference evidence="1" key="1">
    <citation type="journal article" date="2015" name="Nature">
        <title>Complex archaea that bridge the gap between prokaryotes and eukaryotes.</title>
        <authorList>
            <person name="Spang A."/>
            <person name="Saw J.H."/>
            <person name="Jorgensen S.L."/>
            <person name="Zaremba-Niedzwiedzka K."/>
            <person name="Martijn J."/>
            <person name="Lind A.E."/>
            <person name="van Eijk R."/>
            <person name="Schleper C."/>
            <person name="Guy L."/>
            <person name="Ettema T.J."/>
        </authorList>
    </citation>
    <scope>NUCLEOTIDE SEQUENCE</scope>
</reference>
<dbReference type="SUPFAM" id="SSF50692">
    <property type="entry name" value="ADC-like"/>
    <property type="match status" value="1"/>
</dbReference>
<dbReference type="EMBL" id="LAZR01037352">
    <property type="protein sequence ID" value="KKL22430.1"/>
    <property type="molecule type" value="Genomic_DNA"/>
</dbReference>
<dbReference type="Gene3D" id="2.40.40.20">
    <property type="match status" value="1"/>
</dbReference>
<dbReference type="AlphaFoldDB" id="A0A0F9BKR5"/>
<name>A0A0F9BKR5_9ZZZZ</name>
<dbReference type="InterPro" id="IPR009010">
    <property type="entry name" value="Asp_de-COase-like_dom_sf"/>
</dbReference>